<dbReference type="Gene3D" id="3.20.170.20">
    <property type="entry name" value="Protein of unknown function DUF952"/>
    <property type="match status" value="1"/>
</dbReference>
<gene>
    <name evidence="1" type="ORF">rosmuc_00729</name>
</gene>
<dbReference type="EMBL" id="AONH01000002">
    <property type="protein sequence ID" value="KGM89245.1"/>
    <property type="molecule type" value="Genomic_DNA"/>
</dbReference>
<dbReference type="PANTHER" id="PTHR34129:SF1">
    <property type="entry name" value="DUF952 DOMAIN-CONTAINING PROTEIN"/>
    <property type="match status" value="1"/>
</dbReference>
<dbReference type="OrthoDB" id="9799937at2"/>
<evidence type="ECO:0000313" key="1">
    <source>
        <dbReference type="EMBL" id="KGM89245.1"/>
    </source>
</evidence>
<dbReference type="Pfam" id="PF06108">
    <property type="entry name" value="DUF952"/>
    <property type="match status" value="1"/>
</dbReference>
<dbReference type="STRING" id="215743.ROSMUCSMR3_02467"/>
<accession>A0A0A0HPP9</accession>
<dbReference type="eggNOG" id="COG3502">
    <property type="taxonomic scope" value="Bacteria"/>
</dbReference>
<evidence type="ECO:0008006" key="3">
    <source>
        <dbReference type="Google" id="ProtNLM"/>
    </source>
</evidence>
<proteinExistence type="predicted"/>
<sequence>MMIYKILRGPEWAELRAAGELAGAPVDLADGYVHFSTAEQAAETAAKHFAGVEGLMLVAVEAERLGDALKWEVSRGGALFPHLYREMRLSDVAWAQPLPLVDGVHQFPAGLE</sequence>
<organism evidence="1 2">
    <name type="scientific">Roseovarius mucosus DSM 17069</name>
    <dbReference type="NCBI Taxonomy" id="1288298"/>
    <lineage>
        <taxon>Bacteria</taxon>
        <taxon>Pseudomonadati</taxon>
        <taxon>Pseudomonadota</taxon>
        <taxon>Alphaproteobacteria</taxon>
        <taxon>Rhodobacterales</taxon>
        <taxon>Roseobacteraceae</taxon>
        <taxon>Roseovarius</taxon>
    </lineage>
</organism>
<dbReference type="Proteomes" id="UP000030021">
    <property type="component" value="Unassembled WGS sequence"/>
</dbReference>
<comment type="caution">
    <text evidence="1">The sequence shown here is derived from an EMBL/GenBank/DDBJ whole genome shotgun (WGS) entry which is preliminary data.</text>
</comment>
<dbReference type="PATRIC" id="fig|1288298.3.peg.735"/>
<dbReference type="SUPFAM" id="SSF56399">
    <property type="entry name" value="ADP-ribosylation"/>
    <property type="match status" value="1"/>
</dbReference>
<dbReference type="HOGENOM" id="CLU_129452_0_0_5"/>
<evidence type="ECO:0000313" key="2">
    <source>
        <dbReference type="Proteomes" id="UP000030021"/>
    </source>
</evidence>
<protein>
    <recommendedName>
        <fullName evidence="3">DUF952 domain-containing protein</fullName>
    </recommendedName>
</protein>
<dbReference type="PANTHER" id="PTHR34129">
    <property type="entry name" value="BLR1139 PROTEIN"/>
    <property type="match status" value="1"/>
</dbReference>
<name>A0A0A0HPP9_9RHOB</name>
<reference evidence="1 2" key="1">
    <citation type="submission" date="2013-01" db="EMBL/GenBank/DDBJ databases">
        <authorList>
            <person name="Fiebig A."/>
            <person name="Goeker M."/>
            <person name="Klenk H.-P.P."/>
        </authorList>
    </citation>
    <scope>NUCLEOTIDE SEQUENCE [LARGE SCALE GENOMIC DNA]</scope>
    <source>
        <strain evidence="1 2">DSM 17069</strain>
    </source>
</reference>
<dbReference type="AlphaFoldDB" id="A0A0A0HPP9"/>
<dbReference type="InterPro" id="IPR009297">
    <property type="entry name" value="DUF952"/>
</dbReference>
<dbReference type="RefSeq" id="WP_037270124.1">
    <property type="nucleotide sequence ID" value="NZ_KN293976.1"/>
</dbReference>